<evidence type="ECO:0000256" key="1">
    <source>
        <dbReference type="ARBA" id="ARBA00001231"/>
    </source>
</evidence>
<dbReference type="AlphaFoldDB" id="A0A345Y1U0"/>
<feature type="compositionally biased region" description="Low complexity" evidence="5">
    <location>
        <begin position="72"/>
        <end position="88"/>
    </location>
</feature>
<dbReference type="EMBL" id="CP031320">
    <property type="protein sequence ID" value="AXK37856.1"/>
    <property type="molecule type" value="Genomic_DNA"/>
</dbReference>
<dbReference type="KEGG" id="sarm:DVA86_33475"/>
<dbReference type="PRINTS" id="PR00738">
    <property type="entry name" value="GLHYDRLASE20"/>
</dbReference>
<sequence length="666" mass="71973">MDTSDGRSERLLVRAALDALPVRPGPRLLPGGLRVGFSLAEAAREPRWGRIPVAARDEAVVEWHRSGPLPPSSAAAPADSRPAPADAPVTTAVDPALPAQGYRLRTGPDGVSIRHRDPAGLRYALHTLDQLRASPDFGGTGYDIADHPDFERRGFLLDISRDRVPTRRTLARWVEILALARFNQFELYTEHTYAFRDHRQVWQDASPLTADDLRWLDARCTAAGIDLVVNQNTFGHMERFLAHPPYAHRAENPDGFERGGAHRPPSTLAPTADNAAFTHGLLTELTAHVRAKRLNIGADEPFELGTGRSRDRARRDGLGTVYFDYVTAVLRPWLDAGYTVQFWADVFAHHPELLDRVPHGAVPVVWQYDAPRHAVEVMDADGAEAAAWRQRGTELERLRDGFAAHGRLLGDAGLPYWVAPGAGNWNGVLGRLDNAVENMADAAEAGLAHGASGYLLTSWGDNGMWDAPSVAFGPAVFGGAASWCLDTNRDLDLGAVLDDHVLLDAAGLAGRTLVRLGGVYRLLGVPLLNGSPVARALFPDPSLPLPDLPTPAALDAAAAALAESRRDLSATEPAAQDGDIVVRELLHATALAEFAVDVLRARTAAGPGADADAIPAATARRLLRRLDPLLTEQRACWLLRSRPGGLDDSLTRIAPLRRQLLRAAHG</sequence>
<feature type="region of interest" description="Disordered" evidence="5">
    <location>
        <begin position="251"/>
        <end position="270"/>
    </location>
</feature>
<organism evidence="7 8">
    <name type="scientific">Streptomyces armeniacus</name>
    <dbReference type="NCBI Taxonomy" id="83291"/>
    <lineage>
        <taxon>Bacteria</taxon>
        <taxon>Bacillati</taxon>
        <taxon>Actinomycetota</taxon>
        <taxon>Actinomycetes</taxon>
        <taxon>Kitasatosporales</taxon>
        <taxon>Streptomycetaceae</taxon>
        <taxon>Streptomyces</taxon>
    </lineage>
</organism>
<dbReference type="SUPFAM" id="SSF55545">
    <property type="entry name" value="beta-N-acetylhexosaminidase-like domain"/>
    <property type="match status" value="1"/>
</dbReference>
<dbReference type="SUPFAM" id="SSF51445">
    <property type="entry name" value="(Trans)glycosidases"/>
    <property type="match status" value="1"/>
</dbReference>
<dbReference type="InterPro" id="IPR017853">
    <property type="entry name" value="GH"/>
</dbReference>
<dbReference type="GO" id="GO:0005975">
    <property type="term" value="P:carbohydrate metabolic process"/>
    <property type="evidence" value="ECO:0007669"/>
    <property type="project" value="InterPro"/>
</dbReference>
<dbReference type="GO" id="GO:0016020">
    <property type="term" value="C:membrane"/>
    <property type="evidence" value="ECO:0007669"/>
    <property type="project" value="TreeGrafter"/>
</dbReference>
<gene>
    <name evidence="7" type="ORF">DVA86_33475</name>
</gene>
<dbReference type="PANTHER" id="PTHR22600:SF57">
    <property type="entry name" value="BETA-N-ACETYLHEXOSAMINIDASE"/>
    <property type="match status" value="1"/>
</dbReference>
<dbReference type="GO" id="GO:0030203">
    <property type="term" value="P:glycosaminoglycan metabolic process"/>
    <property type="evidence" value="ECO:0007669"/>
    <property type="project" value="TreeGrafter"/>
</dbReference>
<evidence type="ECO:0000256" key="3">
    <source>
        <dbReference type="ARBA" id="ARBA00022801"/>
    </source>
</evidence>
<dbReference type="InterPro" id="IPR025705">
    <property type="entry name" value="Beta_hexosaminidase_sua/sub"/>
</dbReference>
<evidence type="ECO:0000256" key="5">
    <source>
        <dbReference type="SAM" id="MobiDB-lite"/>
    </source>
</evidence>
<keyword evidence="8" id="KW-1185">Reference proteome</keyword>
<feature type="region of interest" description="Disordered" evidence="5">
    <location>
        <begin position="64"/>
        <end position="88"/>
    </location>
</feature>
<dbReference type="InterPro" id="IPR029018">
    <property type="entry name" value="Hex-like_dom2"/>
</dbReference>
<dbReference type="InterPro" id="IPR015882">
    <property type="entry name" value="HEX_bac_N"/>
</dbReference>
<keyword evidence="3 7" id="KW-0378">Hydrolase</keyword>
<protein>
    <recommendedName>
        <fullName evidence="2">beta-N-acetylhexosaminidase</fullName>
        <ecNumber evidence="2">3.2.1.52</ecNumber>
    </recommendedName>
</protein>
<keyword evidence="4" id="KW-0326">Glycosidase</keyword>
<accession>A0A345Y1U0</accession>
<dbReference type="Pfam" id="PF02838">
    <property type="entry name" value="Glyco_hydro_20b"/>
    <property type="match status" value="1"/>
</dbReference>
<name>A0A345Y1U0_9ACTN</name>
<proteinExistence type="predicted"/>
<reference evidence="7 8" key="1">
    <citation type="submission" date="2018-07" db="EMBL/GenBank/DDBJ databases">
        <title>Draft genome of the type strain Streptomyces armeniacus ATCC 15676.</title>
        <authorList>
            <person name="Labana P."/>
            <person name="Gosse J.T."/>
            <person name="Boddy C.N."/>
        </authorList>
    </citation>
    <scope>NUCLEOTIDE SEQUENCE [LARGE SCALE GENOMIC DNA]</scope>
    <source>
        <strain evidence="7 8">ATCC 15676</strain>
    </source>
</reference>
<comment type="catalytic activity">
    <reaction evidence="1">
        <text>Hydrolysis of terminal non-reducing N-acetyl-D-hexosamine residues in N-acetyl-beta-D-hexosaminides.</text>
        <dbReference type="EC" id="3.2.1.52"/>
    </reaction>
</comment>
<evidence type="ECO:0000313" key="8">
    <source>
        <dbReference type="Proteomes" id="UP000254425"/>
    </source>
</evidence>
<dbReference type="Gene3D" id="3.20.20.80">
    <property type="entry name" value="Glycosidases"/>
    <property type="match status" value="1"/>
</dbReference>
<dbReference type="GO" id="GO:0004563">
    <property type="term" value="F:beta-N-acetylhexosaminidase activity"/>
    <property type="evidence" value="ECO:0007669"/>
    <property type="project" value="UniProtKB-EC"/>
</dbReference>
<feature type="compositionally biased region" description="Basic and acidic residues" evidence="5">
    <location>
        <begin position="251"/>
        <end position="260"/>
    </location>
</feature>
<dbReference type="PANTHER" id="PTHR22600">
    <property type="entry name" value="BETA-HEXOSAMINIDASE"/>
    <property type="match status" value="1"/>
</dbReference>
<evidence type="ECO:0000256" key="4">
    <source>
        <dbReference type="ARBA" id="ARBA00023295"/>
    </source>
</evidence>
<feature type="domain" description="Beta-hexosaminidase bacterial type N-terminal" evidence="6">
    <location>
        <begin position="79"/>
        <end position="131"/>
    </location>
</feature>
<evidence type="ECO:0000256" key="2">
    <source>
        <dbReference type="ARBA" id="ARBA00012663"/>
    </source>
</evidence>
<evidence type="ECO:0000259" key="6">
    <source>
        <dbReference type="Pfam" id="PF02838"/>
    </source>
</evidence>
<dbReference type="EC" id="3.2.1.52" evidence="2"/>
<dbReference type="Gene3D" id="3.30.379.10">
    <property type="entry name" value="Chitobiase/beta-hexosaminidase domain 2-like"/>
    <property type="match status" value="1"/>
</dbReference>
<dbReference type="Proteomes" id="UP000254425">
    <property type="component" value="Chromosome"/>
</dbReference>
<evidence type="ECO:0000313" key="7">
    <source>
        <dbReference type="EMBL" id="AXK37856.1"/>
    </source>
</evidence>